<protein>
    <recommendedName>
        <fullName evidence="3">DUF481 domain-containing protein</fullName>
    </recommendedName>
</protein>
<comment type="caution">
    <text evidence="1">The sequence shown here is derived from an EMBL/GenBank/DDBJ whole genome shotgun (WGS) entry which is preliminary data.</text>
</comment>
<reference evidence="1 2" key="1">
    <citation type="submission" date="2019-04" db="EMBL/GenBank/DDBJ databases">
        <title>Genome of a novel bacterium Candidatus Jettenia ecosi reconstructed from metagenome of an anammox bioreactor.</title>
        <authorList>
            <person name="Mardanov A.V."/>
            <person name="Beletsky A.V."/>
            <person name="Ravin N.V."/>
            <person name="Botchkova E.A."/>
            <person name="Litti Y.V."/>
            <person name="Nozhevnikova A.N."/>
        </authorList>
    </citation>
    <scope>NUCLEOTIDE SEQUENCE [LARGE SCALE GENOMIC DNA]</scope>
    <source>
        <strain evidence="1">J2</strain>
    </source>
</reference>
<gene>
    <name evidence="1" type="ORF">JETT_3663</name>
</gene>
<dbReference type="AlphaFoldDB" id="A0A533Q681"/>
<dbReference type="Proteomes" id="UP000319783">
    <property type="component" value="Unassembled WGS sequence"/>
</dbReference>
<evidence type="ECO:0000313" key="2">
    <source>
        <dbReference type="Proteomes" id="UP000319783"/>
    </source>
</evidence>
<dbReference type="InterPro" id="IPR007433">
    <property type="entry name" value="DUF481"/>
</dbReference>
<sequence>MVRTSPGLRIGNYLDWQIFDTTFMYAKVDFIPAVDNLIQWRLESDVGLRQRLNSHISWNISWINQYDSDPSAEGVKNNDATILSTIGYNF</sequence>
<accession>A0A533Q681</accession>
<dbReference type="Pfam" id="PF04338">
    <property type="entry name" value="DUF481"/>
    <property type="match status" value="1"/>
</dbReference>
<dbReference type="EMBL" id="SULG01000136">
    <property type="protein sequence ID" value="TLD40076.1"/>
    <property type="molecule type" value="Genomic_DNA"/>
</dbReference>
<evidence type="ECO:0000313" key="1">
    <source>
        <dbReference type="EMBL" id="TLD40076.1"/>
    </source>
</evidence>
<proteinExistence type="predicted"/>
<name>A0A533Q681_9BACT</name>
<organism evidence="1 2">
    <name type="scientific">Candidatus Jettenia ecosi</name>
    <dbReference type="NCBI Taxonomy" id="2494326"/>
    <lineage>
        <taxon>Bacteria</taxon>
        <taxon>Pseudomonadati</taxon>
        <taxon>Planctomycetota</taxon>
        <taxon>Candidatus Brocadiia</taxon>
        <taxon>Candidatus Brocadiales</taxon>
        <taxon>Candidatus Brocadiaceae</taxon>
        <taxon>Candidatus Jettenia</taxon>
    </lineage>
</organism>
<evidence type="ECO:0008006" key="3">
    <source>
        <dbReference type="Google" id="ProtNLM"/>
    </source>
</evidence>